<feature type="region of interest" description="Disordered" evidence="6">
    <location>
        <begin position="1"/>
        <end position="25"/>
    </location>
</feature>
<dbReference type="InterPro" id="IPR017441">
    <property type="entry name" value="Protein_kinase_ATP_BS"/>
</dbReference>
<keyword evidence="4 5" id="KW-0067">ATP-binding</keyword>
<dbReference type="Proteomes" id="UP000887577">
    <property type="component" value="Unplaced"/>
</dbReference>
<feature type="binding site" evidence="5">
    <location>
        <position position="94"/>
    </location>
    <ligand>
        <name>ATP</name>
        <dbReference type="ChEBI" id="CHEBI:30616"/>
    </ligand>
</feature>
<evidence type="ECO:0000256" key="5">
    <source>
        <dbReference type="PROSITE-ProRule" id="PRU10141"/>
    </source>
</evidence>
<accession>A0A914Y0J6</accession>
<dbReference type="GO" id="GO:0016020">
    <property type="term" value="C:membrane"/>
    <property type="evidence" value="ECO:0007669"/>
    <property type="project" value="TreeGrafter"/>
</dbReference>
<proteinExistence type="predicted"/>
<reference evidence="9" key="1">
    <citation type="submission" date="2022-11" db="UniProtKB">
        <authorList>
            <consortium name="WormBaseParasite"/>
        </authorList>
    </citation>
    <scope>IDENTIFICATION</scope>
</reference>
<evidence type="ECO:0000313" key="9">
    <source>
        <dbReference type="WBParaSite" id="PSU_v2.g12985.t1"/>
    </source>
</evidence>
<dbReference type="GO" id="GO:0005776">
    <property type="term" value="C:autophagosome"/>
    <property type="evidence" value="ECO:0007669"/>
    <property type="project" value="TreeGrafter"/>
</dbReference>
<dbReference type="InterPro" id="IPR045269">
    <property type="entry name" value="Atg1-like"/>
</dbReference>
<keyword evidence="1" id="KW-0808">Transferase</keyword>
<dbReference type="AlphaFoldDB" id="A0A914Y0J6"/>
<dbReference type="PANTHER" id="PTHR24348:SF22">
    <property type="entry name" value="NON-SPECIFIC SERINE_THREONINE PROTEIN KINASE"/>
    <property type="match status" value="1"/>
</dbReference>
<evidence type="ECO:0000256" key="1">
    <source>
        <dbReference type="ARBA" id="ARBA00022679"/>
    </source>
</evidence>
<evidence type="ECO:0000256" key="6">
    <source>
        <dbReference type="SAM" id="MobiDB-lite"/>
    </source>
</evidence>
<feature type="domain" description="Protein kinase" evidence="7">
    <location>
        <begin position="67"/>
        <end position="161"/>
    </location>
</feature>
<dbReference type="GO" id="GO:0000407">
    <property type="term" value="C:phagophore assembly site"/>
    <property type="evidence" value="ECO:0007669"/>
    <property type="project" value="TreeGrafter"/>
</dbReference>
<evidence type="ECO:0000256" key="3">
    <source>
        <dbReference type="ARBA" id="ARBA00022777"/>
    </source>
</evidence>
<dbReference type="Gene3D" id="1.10.510.10">
    <property type="entry name" value="Transferase(Phosphotransferase) domain 1"/>
    <property type="match status" value="1"/>
</dbReference>
<dbReference type="WBParaSite" id="PSU_v2.g12985.t1">
    <property type="protein sequence ID" value="PSU_v2.g12985.t1"/>
    <property type="gene ID" value="PSU_v2.g12985"/>
</dbReference>
<protein>
    <submittedName>
        <fullName evidence="9">Protein kinase domain-containing protein</fullName>
    </submittedName>
</protein>
<dbReference type="PROSITE" id="PS50011">
    <property type="entry name" value="PROTEIN_KINASE_DOM"/>
    <property type="match status" value="1"/>
</dbReference>
<dbReference type="Pfam" id="PF00069">
    <property type="entry name" value="Pkinase"/>
    <property type="match status" value="1"/>
</dbReference>
<keyword evidence="3" id="KW-0418">Kinase</keyword>
<sequence length="161" mass="18672">MNNFQDAVEIDDNETGSTISPPHPRYDLRPRTTKRSDVIPIHFNATLYRDAKPPSPTAVLRKYGIHTSSSYLLGSGHYSKVYKGYHSDREVAVKVIRLDQIGDDFKKRFLPREKECWAKLRHRNICELFLCLGCEQFNYLYMVMEYCQNGDLVSLFGKCNT</sequence>
<dbReference type="PANTHER" id="PTHR24348">
    <property type="entry name" value="SERINE/THREONINE-PROTEIN KINASE UNC-51-RELATED"/>
    <property type="match status" value="1"/>
</dbReference>
<name>A0A914Y0J6_9BILA</name>
<dbReference type="GO" id="GO:0000045">
    <property type="term" value="P:autophagosome assembly"/>
    <property type="evidence" value="ECO:0007669"/>
    <property type="project" value="TreeGrafter"/>
</dbReference>
<dbReference type="GO" id="GO:0005524">
    <property type="term" value="F:ATP binding"/>
    <property type="evidence" value="ECO:0007669"/>
    <property type="project" value="UniProtKB-UniRule"/>
</dbReference>
<dbReference type="PROSITE" id="PS00107">
    <property type="entry name" value="PROTEIN_KINASE_ATP"/>
    <property type="match status" value="1"/>
</dbReference>
<dbReference type="GO" id="GO:0010506">
    <property type="term" value="P:regulation of autophagy"/>
    <property type="evidence" value="ECO:0007669"/>
    <property type="project" value="InterPro"/>
</dbReference>
<evidence type="ECO:0000313" key="8">
    <source>
        <dbReference type="Proteomes" id="UP000887577"/>
    </source>
</evidence>
<dbReference type="GO" id="GO:0005829">
    <property type="term" value="C:cytosol"/>
    <property type="evidence" value="ECO:0007669"/>
    <property type="project" value="TreeGrafter"/>
</dbReference>
<dbReference type="InterPro" id="IPR000719">
    <property type="entry name" value="Prot_kinase_dom"/>
</dbReference>
<evidence type="ECO:0000259" key="7">
    <source>
        <dbReference type="PROSITE" id="PS50011"/>
    </source>
</evidence>
<dbReference type="SUPFAM" id="SSF56112">
    <property type="entry name" value="Protein kinase-like (PK-like)"/>
    <property type="match status" value="1"/>
</dbReference>
<evidence type="ECO:0000256" key="4">
    <source>
        <dbReference type="ARBA" id="ARBA00022840"/>
    </source>
</evidence>
<keyword evidence="2 5" id="KW-0547">Nucleotide-binding</keyword>
<organism evidence="8 9">
    <name type="scientific">Panagrolaimus superbus</name>
    <dbReference type="NCBI Taxonomy" id="310955"/>
    <lineage>
        <taxon>Eukaryota</taxon>
        <taxon>Metazoa</taxon>
        <taxon>Ecdysozoa</taxon>
        <taxon>Nematoda</taxon>
        <taxon>Chromadorea</taxon>
        <taxon>Rhabditida</taxon>
        <taxon>Tylenchina</taxon>
        <taxon>Panagrolaimomorpha</taxon>
        <taxon>Panagrolaimoidea</taxon>
        <taxon>Panagrolaimidae</taxon>
        <taxon>Panagrolaimus</taxon>
    </lineage>
</organism>
<dbReference type="GO" id="GO:0004674">
    <property type="term" value="F:protein serine/threonine kinase activity"/>
    <property type="evidence" value="ECO:0007669"/>
    <property type="project" value="InterPro"/>
</dbReference>
<keyword evidence="8" id="KW-1185">Reference proteome</keyword>
<evidence type="ECO:0000256" key="2">
    <source>
        <dbReference type="ARBA" id="ARBA00022741"/>
    </source>
</evidence>
<dbReference type="InterPro" id="IPR011009">
    <property type="entry name" value="Kinase-like_dom_sf"/>
</dbReference>